<dbReference type="InterPro" id="IPR000192">
    <property type="entry name" value="Aminotrans_V_dom"/>
</dbReference>
<dbReference type="Proteomes" id="UP001189813">
    <property type="component" value="Unassembled WGS sequence"/>
</dbReference>
<dbReference type="Gene3D" id="3.40.640.10">
    <property type="entry name" value="Type I PLP-dependent aspartate aminotransferase-like (Major domain)"/>
    <property type="match status" value="1"/>
</dbReference>
<dbReference type="InterPro" id="IPR015421">
    <property type="entry name" value="PyrdxlP-dep_Trfase_major"/>
</dbReference>
<dbReference type="PANTHER" id="PTHR43586">
    <property type="entry name" value="CYSTEINE DESULFURASE"/>
    <property type="match status" value="1"/>
</dbReference>
<dbReference type="RefSeq" id="WP_316664119.1">
    <property type="nucleotide sequence ID" value="NZ_CATZBU010000001.1"/>
</dbReference>
<evidence type="ECO:0000259" key="2">
    <source>
        <dbReference type="Pfam" id="PF00266"/>
    </source>
</evidence>
<dbReference type="InterPro" id="IPR015422">
    <property type="entry name" value="PyrdxlP-dep_Trfase_small"/>
</dbReference>
<dbReference type="InterPro" id="IPR015424">
    <property type="entry name" value="PyrdxlP-dep_Trfase"/>
</dbReference>
<accession>A0ABM9J266</accession>
<evidence type="ECO:0000256" key="1">
    <source>
        <dbReference type="ARBA" id="ARBA00022898"/>
    </source>
</evidence>
<keyword evidence="3" id="KW-0808">Transferase</keyword>
<sequence>MTKIFDNTAIRSQFPAASRMLYLDSAHQTPLCARVRAALEHFFDEGYETAGPKPVWLERIEVVRGRLARFIGAGADEIAYTKNTSEGLNIAANAIDLKAGDNVLMIEGDHPNNAYAWLNLKRKGIDVRFIKLETDIASADTFTPHIDSRTRVISLSHVTFHAGQRHDIASIGALCKSHGLYLVVDAMQSVGVLPVDVKAMGVSMLAAGCHKGLLVPQGLGFLYVDKDLDALQPAYLATAGLAHPPADFIARPDDLTLRSGAGRFELGNFNLPDIHALGASLSMIDEVGADNVEAHVLRLGDRLLAGLDELGIGIAGPRERKHRAHIYVMKIPRDWLPYFEAHNVRVSPERDGIRVSFGLFNNENDVDALLELLRTRMQ</sequence>
<keyword evidence="1" id="KW-0663">Pyridoxal phosphate</keyword>
<reference evidence="3 4" key="1">
    <citation type="submission" date="2023-07" db="EMBL/GenBank/DDBJ databases">
        <authorList>
            <person name="Peeters C."/>
        </authorList>
    </citation>
    <scope>NUCLEOTIDE SEQUENCE [LARGE SCALE GENOMIC DNA]</scope>
    <source>
        <strain evidence="3 4">LMG 19083</strain>
    </source>
</reference>
<dbReference type="EMBL" id="CATZBU010000001">
    <property type="protein sequence ID" value="CAJ0780021.1"/>
    <property type="molecule type" value="Genomic_DNA"/>
</dbReference>
<organism evidence="3 4">
    <name type="scientific">Ralstonia psammae</name>
    <dbReference type="NCBI Taxonomy" id="3058598"/>
    <lineage>
        <taxon>Bacteria</taxon>
        <taxon>Pseudomonadati</taxon>
        <taxon>Pseudomonadota</taxon>
        <taxon>Betaproteobacteria</taxon>
        <taxon>Burkholderiales</taxon>
        <taxon>Burkholderiaceae</taxon>
        <taxon>Ralstonia</taxon>
    </lineage>
</organism>
<proteinExistence type="predicted"/>
<dbReference type="Pfam" id="PF00266">
    <property type="entry name" value="Aminotran_5"/>
    <property type="match status" value="1"/>
</dbReference>
<dbReference type="SUPFAM" id="SSF53383">
    <property type="entry name" value="PLP-dependent transferases"/>
    <property type="match status" value="1"/>
</dbReference>
<evidence type="ECO:0000313" key="4">
    <source>
        <dbReference type="Proteomes" id="UP001189813"/>
    </source>
</evidence>
<protein>
    <submittedName>
        <fullName evidence="3">Cysteine desulfurase</fullName>
        <ecNumber evidence="3">2.8.1.7</ecNumber>
    </submittedName>
</protein>
<dbReference type="PANTHER" id="PTHR43586:SF15">
    <property type="entry name" value="BLR3095 PROTEIN"/>
    <property type="match status" value="1"/>
</dbReference>
<dbReference type="GO" id="GO:0031071">
    <property type="term" value="F:cysteine desulfurase activity"/>
    <property type="evidence" value="ECO:0007669"/>
    <property type="project" value="UniProtKB-EC"/>
</dbReference>
<name>A0ABM9J266_9RALS</name>
<dbReference type="Gene3D" id="3.90.1150.10">
    <property type="entry name" value="Aspartate Aminotransferase, domain 1"/>
    <property type="match status" value="1"/>
</dbReference>
<comment type="caution">
    <text evidence="3">The sequence shown here is derived from an EMBL/GenBank/DDBJ whole genome shotgun (WGS) entry which is preliminary data.</text>
</comment>
<keyword evidence="4" id="KW-1185">Reference proteome</keyword>
<evidence type="ECO:0000313" key="3">
    <source>
        <dbReference type="EMBL" id="CAJ0780021.1"/>
    </source>
</evidence>
<dbReference type="EC" id="2.8.1.7" evidence="3"/>
<gene>
    <name evidence="3" type="primary">sufS</name>
    <name evidence="3" type="ORF">LMG19083_00610</name>
</gene>
<feature type="domain" description="Aminotransferase class V" evidence="2">
    <location>
        <begin position="22"/>
        <end position="327"/>
    </location>
</feature>